<dbReference type="Gene3D" id="1.10.10.10">
    <property type="entry name" value="Winged helix-like DNA-binding domain superfamily/Winged helix DNA-binding domain"/>
    <property type="match status" value="1"/>
</dbReference>
<feature type="transmembrane region" description="Helical" evidence="6">
    <location>
        <begin position="122"/>
        <end position="141"/>
    </location>
</feature>
<keyword evidence="4 6" id="KW-1133">Transmembrane helix</keyword>
<dbReference type="SUPFAM" id="SSF46785">
    <property type="entry name" value="Winged helix' DNA-binding domain"/>
    <property type="match status" value="1"/>
</dbReference>
<evidence type="ECO:0000256" key="4">
    <source>
        <dbReference type="ARBA" id="ARBA00022989"/>
    </source>
</evidence>
<keyword evidence="2" id="KW-1003">Cell membrane</keyword>
<feature type="transmembrane region" description="Helical" evidence="6">
    <location>
        <begin position="161"/>
        <end position="183"/>
    </location>
</feature>
<dbReference type="EMBL" id="QMIF01000009">
    <property type="protein sequence ID" value="TVM32821.1"/>
    <property type="molecule type" value="Genomic_DNA"/>
</dbReference>
<sequence length="454" mass="51325">MPKGLVSRNLLRAERFIRYEMWSRDTTEDSRWKRAAIATLKWLIILFDGVNKDKLFLRASALTYTTVLSIVPFLAVAFSVLKGLGFQNTSYIREILLEVAAGREQIVDTIIEYINKTNVSTLGAVGTGFLFFTVISLLSNIENSFNLIWGAKRARPIGRKIADYVSVSLVFPVLIVVAISVTATLQNNEFVQSILSYSIMSRLYLLFLKALPYFAVWAALAFLYSFFPNTKVRLLPSLMGAVLAGTIWQIAQWFYVEFQVGVARSNAIYGSFAQLPIFLVWLYASWVIVLLGAEMCFTFQNFRLQDKESKYETLSEEERQRVGLALLIALAQNFLSKDRPPSMRELADRLELPRFLVEEILYILVEAGYVGRLENGSDETVSLIKSPDNIRIQDVVDYFTRRNYAGSDEAVHEKFPNLMDAFTSLHGCLAESEHNVTLKELAAMHSESTAKNAG</sequence>
<dbReference type="InterPro" id="IPR036388">
    <property type="entry name" value="WH-like_DNA-bd_sf"/>
</dbReference>
<evidence type="ECO:0000256" key="2">
    <source>
        <dbReference type="ARBA" id="ARBA00022475"/>
    </source>
</evidence>
<gene>
    <name evidence="7" type="ORF">DQK91_14030</name>
</gene>
<protein>
    <submittedName>
        <fullName evidence="7">YihY/virulence factor BrkB family protein</fullName>
    </submittedName>
</protein>
<comment type="caution">
    <text evidence="7">The sequence shown here is derived from an EMBL/GenBank/DDBJ whole genome shotgun (WGS) entry which is preliminary data.</text>
</comment>
<evidence type="ECO:0000256" key="6">
    <source>
        <dbReference type="SAM" id="Phobius"/>
    </source>
</evidence>
<evidence type="ECO:0000256" key="3">
    <source>
        <dbReference type="ARBA" id="ARBA00022692"/>
    </source>
</evidence>
<dbReference type="InterPro" id="IPR017039">
    <property type="entry name" value="Virul_fac_BrkB"/>
</dbReference>
<dbReference type="Proteomes" id="UP000434052">
    <property type="component" value="Unassembled WGS sequence"/>
</dbReference>
<comment type="subcellular location">
    <subcellularLocation>
        <location evidence="1">Cell membrane</location>
        <topology evidence="1">Multi-pass membrane protein</topology>
    </subcellularLocation>
</comment>
<dbReference type="InterPro" id="IPR036390">
    <property type="entry name" value="WH_DNA-bd_sf"/>
</dbReference>
<evidence type="ECO:0000313" key="7">
    <source>
        <dbReference type="EMBL" id="TVM32821.1"/>
    </source>
</evidence>
<keyword evidence="3 6" id="KW-0812">Transmembrane</keyword>
<dbReference type="AlphaFoldDB" id="A0A6P1ZFI0"/>
<evidence type="ECO:0000256" key="5">
    <source>
        <dbReference type="ARBA" id="ARBA00023136"/>
    </source>
</evidence>
<accession>A0A6P1ZFI0</accession>
<reference evidence="7 8" key="1">
    <citation type="submission" date="2018-06" db="EMBL/GenBank/DDBJ databases">
        <title>Complete genome of Desulfovibrio marinus P48SEP.</title>
        <authorList>
            <person name="Crispim J.S."/>
            <person name="Vidigal P.M.P."/>
            <person name="Silva L.C.F."/>
            <person name="Araujo L.C."/>
            <person name="Laguardia C.N."/>
            <person name="Dias R.S."/>
            <person name="Sousa M.P."/>
            <person name="Paula S.O."/>
            <person name="Silva C."/>
        </authorList>
    </citation>
    <scope>NUCLEOTIDE SEQUENCE [LARGE SCALE GENOMIC DNA]</scope>
    <source>
        <strain evidence="7 8">P48SEP</strain>
    </source>
</reference>
<feature type="transmembrane region" description="Helical" evidence="6">
    <location>
        <begin position="275"/>
        <end position="297"/>
    </location>
</feature>
<dbReference type="RefSeq" id="WP_144306004.1">
    <property type="nucleotide sequence ID" value="NZ_QMIF01000009.1"/>
</dbReference>
<feature type="transmembrane region" description="Helical" evidence="6">
    <location>
        <begin position="61"/>
        <end position="81"/>
    </location>
</feature>
<dbReference type="NCBIfam" id="TIGR00765">
    <property type="entry name" value="yihY_not_rbn"/>
    <property type="match status" value="1"/>
</dbReference>
<evidence type="ECO:0000313" key="8">
    <source>
        <dbReference type="Proteomes" id="UP000434052"/>
    </source>
</evidence>
<dbReference type="GO" id="GO:0005886">
    <property type="term" value="C:plasma membrane"/>
    <property type="evidence" value="ECO:0007669"/>
    <property type="project" value="UniProtKB-SubCell"/>
</dbReference>
<feature type="transmembrane region" description="Helical" evidence="6">
    <location>
        <begin position="234"/>
        <end position="255"/>
    </location>
</feature>
<proteinExistence type="predicted"/>
<organism evidence="7 8">
    <name type="scientific">Oceanidesulfovibrio marinus</name>
    <dbReference type="NCBI Taxonomy" id="370038"/>
    <lineage>
        <taxon>Bacteria</taxon>
        <taxon>Pseudomonadati</taxon>
        <taxon>Thermodesulfobacteriota</taxon>
        <taxon>Desulfovibrionia</taxon>
        <taxon>Desulfovibrionales</taxon>
        <taxon>Desulfovibrionaceae</taxon>
        <taxon>Oceanidesulfovibrio</taxon>
    </lineage>
</organism>
<evidence type="ECO:0000256" key="1">
    <source>
        <dbReference type="ARBA" id="ARBA00004651"/>
    </source>
</evidence>
<name>A0A6P1ZFI0_9BACT</name>
<dbReference type="Pfam" id="PF03631">
    <property type="entry name" value="Virul_fac_BrkB"/>
    <property type="match status" value="1"/>
</dbReference>
<feature type="transmembrane region" description="Helical" evidence="6">
    <location>
        <begin position="203"/>
        <end position="227"/>
    </location>
</feature>
<dbReference type="OrthoDB" id="9808671at2"/>
<dbReference type="PANTHER" id="PTHR30213:SF0">
    <property type="entry name" value="UPF0761 MEMBRANE PROTEIN YIHY"/>
    <property type="match status" value="1"/>
</dbReference>
<keyword evidence="5 6" id="KW-0472">Membrane</keyword>
<dbReference type="PANTHER" id="PTHR30213">
    <property type="entry name" value="INNER MEMBRANE PROTEIN YHJD"/>
    <property type="match status" value="1"/>
</dbReference>